<evidence type="ECO:0000256" key="1">
    <source>
        <dbReference type="SAM" id="SignalP"/>
    </source>
</evidence>
<keyword evidence="1" id="KW-0732">Signal</keyword>
<feature type="chain" id="PRO_5027797241" description="DUF2680 domain-containing protein" evidence="1">
    <location>
        <begin position="22"/>
        <end position="160"/>
    </location>
</feature>
<reference evidence="2" key="1">
    <citation type="journal article" date="2020" name="mSystems">
        <title>Genome- and Community-Level Interaction Insights into Carbon Utilization and Element Cycling Functions of Hydrothermarchaeota in Hydrothermal Sediment.</title>
        <authorList>
            <person name="Zhou Z."/>
            <person name="Liu Y."/>
            <person name="Xu W."/>
            <person name="Pan J."/>
            <person name="Luo Z.H."/>
            <person name="Li M."/>
        </authorList>
    </citation>
    <scope>NUCLEOTIDE SEQUENCE [LARGE SCALE GENOMIC DNA]</scope>
    <source>
        <strain evidence="2">SpSt-573</strain>
    </source>
</reference>
<evidence type="ECO:0000313" key="2">
    <source>
        <dbReference type="EMBL" id="HGS21971.1"/>
    </source>
</evidence>
<comment type="caution">
    <text evidence="2">The sequence shown here is derived from an EMBL/GenBank/DDBJ whole genome shotgun (WGS) entry which is preliminary data.</text>
</comment>
<sequence>MNKKFLLGVVGIALTAIVAFAVVPHVFAQAPTPDPQQAPGWGPRGWMMGGTQPMHEYMEEAIAGKLGMTEEDLEKELASGKTMWQVAEERGFTQDEFLSMMREARSLALDKMVADGVITQAQADWMKDHWNFMLGKNGCPMGGFGRNGGRGQGMMNRPTW</sequence>
<accession>A0A7C4KK50</accession>
<name>A0A7C4KK50_9CHLR</name>
<organism evidence="2">
    <name type="scientific">Anaerolinea thermolimosa</name>
    <dbReference type="NCBI Taxonomy" id="229919"/>
    <lineage>
        <taxon>Bacteria</taxon>
        <taxon>Bacillati</taxon>
        <taxon>Chloroflexota</taxon>
        <taxon>Anaerolineae</taxon>
        <taxon>Anaerolineales</taxon>
        <taxon>Anaerolineaceae</taxon>
        <taxon>Anaerolinea</taxon>
    </lineage>
</organism>
<protein>
    <recommendedName>
        <fullName evidence="3">DUF2680 domain-containing protein</fullName>
    </recommendedName>
</protein>
<proteinExistence type="predicted"/>
<feature type="signal peptide" evidence="1">
    <location>
        <begin position="1"/>
        <end position="21"/>
    </location>
</feature>
<gene>
    <name evidence="2" type="ORF">ENT37_08890</name>
</gene>
<dbReference type="EMBL" id="DSYK01000436">
    <property type="protein sequence ID" value="HGS21971.1"/>
    <property type="molecule type" value="Genomic_DNA"/>
</dbReference>
<evidence type="ECO:0008006" key="3">
    <source>
        <dbReference type="Google" id="ProtNLM"/>
    </source>
</evidence>
<dbReference type="AlphaFoldDB" id="A0A7C4KK50"/>